<dbReference type="EMBL" id="JN998606">
    <property type="protein sequence ID" value="AFO38374.1"/>
    <property type="molecule type" value="Genomic_RNA"/>
</dbReference>
<dbReference type="Proteomes" id="UP000133779">
    <property type="component" value="Segment"/>
</dbReference>
<evidence type="ECO:0000313" key="1">
    <source>
        <dbReference type="EMBL" id="AFO38374.1"/>
    </source>
</evidence>
<protein>
    <submittedName>
        <fullName evidence="1">Phosphoprotein</fullName>
    </submittedName>
</protein>
<organism evidence="1 2">
    <name type="scientific">Ferret hepatitis E virus</name>
    <dbReference type="NCBI Taxonomy" id="1213422"/>
    <lineage>
        <taxon>Viruses</taxon>
        <taxon>Riboviria</taxon>
        <taxon>Orthornavirae</taxon>
        <taxon>Kitrinoviricota</taxon>
        <taxon>Alsuviricetes</taxon>
        <taxon>Hepelivirales</taxon>
        <taxon>Hepeviridae</taxon>
        <taxon>Orthohepevirinae</taxon>
        <taxon>Rocahepevirus</taxon>
        <taxon>Rocahepevirus ratti</taxon>
    </lineage>
</organism>
<accession>I7B2Y5</accession>
<proteinExistence type="predicted"/>
<reference evidence="1 2" key="1">
    <citation type="journal article" date="2012" name="Emerg. Infect. Dis.">
        <title>Novel hepatitis e virus in ferrets, the Netherlands.</title>
        <authorList>
            <person name="Raj V.S."/>
            <person name="Smits S.L."/>
            <person name="Pas S.D."/>
            <person name="Provacia L.B."/>
            <person name="Moorman-Roest H."/>
            <person name="Osterhaus A.D."/>
            <person name="Haagmans B.L."/>
        </authorList>
    </citation>
    <scope>NUCLEOTIDE SEQUENCE [LARGE SCALE GENOMIC DNA]</scope>
    <source>
        <strain evidence="1">FRHEV4</strain>
    </source>
</reference>
<name>I7B2Y5_9VIRU</name>
<sequence>MCTRCVLFSCSCFCCSCRCCSPPQCTPPVQEGVRATDVAPALTPSAPALAACPPQSPGLMLGPIGCLPQTLSPPSCPACPLLGAPGQIGHAQNANPEIPVFPMPGNRR</sequence>
<evidence type="ECO:0000313" key="2">
    <source>
        <dbReference type="Proteomes" id="UP000133779"/>
    </source>
</evidence>